<accession>A0A1U7IP60</accession>
<feature type="transmembrane region" description="Helical" evidence="9">
    <location>
        <begin position="63"/>
        <end position="81"/>
    </location>
</feature>
<evidence type="ECO:0000256" key="2">
    <source>
        <dbReference type="ARBA" id="ARBA00022475"/>
    </source>
</evidence>
<keyword evidence="4 9" id="KW-0812">Transmembrane</keyword>
<dbReference type="PANTHER" id="PTHR33695:SF1">
    <property type="entry name" value="LIPOPROTEIN SIGNAL PEPTIDASE"/>
    <property type="match status" value="1"/>
</dbReference>
<evidence type="ECO:0000256" key="5">
    <source>
        <dbReference type="ARBA" id="ARBA00022750"/>
    </source>
</evidence>
<comment type="subcellular location">
    <subcellularLocation>
        <location evidence="9">Cell membrane</location>
        <topology evidence="9">Multi-pass membrane protein</topology>
    </subcellularLocation>
</comment>
<comment type="caution">
    <text evidence="12">The sequence shown here is derived from an EMBL/GenBank/DDBJ whole genome shotgun (WGS) entry which is preliminary data.</text>
</comment>
<evidence type="ECO:0000313" key="12">
    <source>
        <dbReference type="EMBL" id="OKH39039.1"/>
    </source>
</evidence>
<dbReference type="EMBL" id="MRCE01000006">
    <property type="protein sequence ID" value="OKH39039.1"/>
    <property type="molecule type" value="Genomic_DNA"/>
</dbReference>
<reference evidence="12 13" key="1">
    <citation type="submission" date="2016-11" db="EMBL/GenBank/DDBJ databases">
        <title>Draft Genome Sequences of Nine Cyanobacterial Strains from Diverse Habitats.</title>
        <authorList>
            <person name="Zhu T."/>
            <person name="Hou S."/>
            <person name="Lu X."/>
            <person name="Hess W.R."/>
        </authorList>
    </citation>
    <scope>NUCLEOTIDE SEQUENCE [LARGE SCALE GENOMIC DNA]</scope>
    <source>
        <strain evidence="12 13">IAM M-71</strain>
    </source>
</reference>
<evidence type="ECO:0000256" key="4">
    <source>
        <dbReference type="ARBA" id="ARBA00022692"/>
    </source>
</evidence>
<dbReference type="UniPathway" id="UPA00665"/>
<dbReference type="NCBIfam" id="TIGR00077">
    <property type="entry name" value="lspA"/>
    <property type="match status" value="1"/>
</dbReference>
<dbReference type="EC" id="3.4.23.36" evidence="9"/>
<dbReference type="InterPro" id="IPR001872">
    <property type="entry name" value="Peptidase_A8"/>
</dbReference>
<feature type="transmembrane region" description="Helical" evidence="9">
    <location>
        <begin position="6"/>
        <end position="25"/>
    </location>
</feature>
<organism evidence="12 13">
    <name type="scientific">[Phormidium ambiguum] IAM M-71</name>
    <dbReference type="NCBI Taxonomy" id="454136"/>
    <lineage>
        <taxon>Bacteria</taxon>
        <taxon>Bacillati</taxon>
        <taxon>Cyanobacteriota</taxon>
        <taxon>Cyanophyceae</taxon>
        <taxon>Oscillatoriophycideae</taxon>
        <taxon>Aerosakkonematales</taxon>
        <taxon>Aerosakkonemataceae</taxon>
        <taxon>Floridanema</taxon>
    </lineage>
</organism>
<comment type="catalytic activity">
    <reaction evidence="9 10">
        <text>Release of signal peptides from bacterial membrane prolipoproteins. Hydrolyzes -Xaa-Yaa-Zaa-|-(S,diacylglyceryl)Cys-, in which Xaa is hydrophobic (preferably Leu), and Yaa (Ala or Ser) and Zaa (Gly or Ala) have small, neutral side chains.</text>
        <dbReference type="EC" id="3.4.23.36"/>
    </reaction>
</comment>
<dbReference type="PROSITE" id="PS00855">
    <property type="entry name" value="SPASE_II"/>
    <property type="match status" value="1"/>
</dbReference>
<dbReference type="Pfam" id="PF01252">
    <property type="entry name" value="Peptidase_A8"/>
    <property type="match status" value="1"/>
</dbReference>
<dbReference type="GO" id="GO:0005886">
    <property type="term" value="C:plasma membrane"/>
    <property type="evidence" value="ECO:0007669"/>
    <property type="project" value="UniProtKB-SubCell"/>
</dbReference>
<sequence length="168" mass="19073">MIKNRFFWIVAVICIVIDQITKSWVLQNFQLNESWPLWSGVFHLTYVRNTGAAFSLFSEDGSWLRWLSLLVSLALMAMAWFGPKLPLWDQLGYGFILGGAIGNGIDRFLYGYVVDFFDFRLIRFPVFNVADVCINVGIACLFISIFRKSQPSNGQGSRGAEGQRSRGE</sequence>
<dbReference type="GO" id="GO:0006508">
    <property type="term" value="P:proteolysis"/>
    <property type="evidence" value="ECO:0007669"/>
    <property type="project" value="UniProtKB-KW"/>
</dbReference>
<comment type="function">
    <text evidence="9 10">This protein specifically catalyzes the removal of signal peptides from prolipoproteins.</text>
</comment>
<comment type="pathway">
    <text evidence="9">Protein modification; lipoprotein biosynthesis (signal peptide cleavage).</text>
</comment>
<gene>
    <name evidence="9" type="primary">lspA</name>
    <name evidence="12" type="ORF">NIES2119_07860</name>
</gene>
<dbReference type="PANTHER" id="PTHR33695">
    <property type="entry name" value="LIPOPROTEIN SIGNAL PEPTIDASE"/>
    <property type="match status" value="1"/>
</dbReference>
<evidence type="ECO:0000256" key="7">
    <source>
        <dbReference type="ARBA" id="ARBA00022989"/>
    </source>
</evidence>
<dbReference type="HAMAP" id="MF_00161">
    <property type="entry name" value="LspA"/>
    <property type="match status" value="1"/>
</dbReference>
<comment type="similarity">
    <text evidence="1 9 11">Belongs to the peptidase A8 family.</text>
</comment>
<evidence type="ECO:0000313" key="13">
    <source>
        <dbReference type="Proteomes" id="UP000185860"/>
    </source>
</evidence>
<feature type="active site" evidence="9">
    <location>
        <position position="131"/>
    </location>
</feature>
<feature type="transmembrane region" description="Helical" evidence="9">
    <location>
        <begin position="93"/>
        <end position="113"/>
    </location>
</feature>
<evidence type="ECO:0000256" key="8">
    <source>
        <dbReference type="ARBA" id="ARBA00023136"/>
    </source>
</evidence>
<dbReference type="STRING" id="454136.NIES2119_07860"/>
<dbReference type="OrthoDB" id="9810259at2"/>
<evidence type="ECO:0000256" key="6">
    <source>
        <dbReference type="ARBA" id="ARBA00022801"/>
    </source>
</evidence>
<keyword evidence="5 9" id="KW-0064">Aspartyl protease</keyword>
<protein>
    <recommendedName>
        <fullName evidence="9">Lipoprotein signal peptidase</fullName>
        <ecNumber evidence="9">3.4.23.36</ecNumber>
    </recommendedName>
    <alternativeName>
        <fullName evidence="9">Prolipoprotein signal peptidase</fullName>
    </alternativeName>
    <alternativeName>
        <fullName evidence="9">Signal peptidase II</fullName>
        <shortName evidence="9">SPase II</shortName>
    </alternativeName>
</protein>
<evidence type="ECO:0000256" key="10">
    <source>
        <dbReference type="RuleBase" id="RU000594"/>
    </source>
</evidence>
<dbReference type="PRINTS" id="PR00781">
    <property type="entry name" value="LIPOSIGPTASE"/>
</dbReference>
<evidence type="ECO:0000256" key="9">
    <source>
        <dbReference type="HAMAP-Rule" id="MF_00161"/>
    </source>
</evidence>
<keyword evidence="6 9" id="KW-0378">Hydrolase</keyword>
<evidence type="ECO:0000256" key="11">
    <source>
        <dbReference type="RuleBase" id="RU004181"/>
    </source>
</evidence>
<feature type="transmembrane region" description="Helical" evidence="9">
    <location>
        <begin position="125"/>
        <end position="146"/>
    </location>
</feature>
<keyword evidence="2 9" id="KW-1003">Cell membrane</keyword>
<keyword evidence="8 9" id="KW-0472">Membrane</keyword>
<keyword evidence="7 9" id="KW-1133">Transmembrane helix</keyword>
<dbReference type="Proteomes" id="UP000185860">
    <property type="component" value="Unassembled WGS sequence"/>
</dbReference>
<keyword evidence="3 9" id="KW-0645">Protease</keyword>
<evidence type="ECO:0000256" key="1">
    <source>
        <dbReference type="ARBA" id="ARBA00006139"/>
    </source>
</evidence>
<proteinExistence type="inferred from homology"/>
<dbReference type="RefSeq" id="WP_073592902.1">
    <property type="nucleotide sequence ID" value="NZ_MRCE01000006.1"/>
</dbReference>
<evidence type="ECO:0000256" key="3">
    <source>
        <dbReference type="ARBA" id="ARBA00022670"/>
    </source>
</evidence>
<name>A0A1U7IP60_9CYAN</name>
<feature type="active site" evidence="9">
    <location>
        <position position="115"/>
    </location>
</feature>
<dbReference type="AlphaFoldDB" id="A0A1U7IP60"/>
<dbReference type="GO" id="GO:0004190">
    <property type="term" value="F:aspartic-type endopeptidase activity"/>
    <property type="evidence" value="ECO:0007669"/>
    <property type="project" value="UniProtKB-UniRule"/>
</dbReference>